<dbReference type="PANTHER" id="PTHR12497:SF0">
    <property type="entry name" value="TAFAZZIN"/>
    <property type="match status" value="1"/>
</dbReference>
<evidence type="ECO:0000313" key="15">
    <source>
        <dbReference type="EMBL" id="EFN55773.1"/>
    </source>
</evidence>
<dbReference type="AlphaFoldDB" id="E1ZDY1"/>
<protein>
    <recommendedName>
        <fullName evidence="12">Tafazzin family protein</fullName>
    </recommendedName>
</protein>
<evidence type="ECO:0000256" key="11">
    <source>
        <dbReference type="ARBA" id="ARBA00047906"/>
    </source>
</evidence>
<dbReference type="Proteomes" id="UP000008141">
    <property type="component" value="Unassembled WGS sequence"/>
</dbReference>
<proteinExistence type="inferred from homology"/>
<evidence type="ECO:0000256" key="6">
    <source>
        <dbReference type="ARBA" id="ARBA00023098"/>
    </source>
</evidence>
<keyword evidence="9" id="KW-0012">Acyltransferase</keyword>
<evidence type="ECO:0000256" key="1">
    <source>
        <dbReference type="ARBA" id="ARBA00004137"/>
    </source>
</evidence>
<evidence type="ECO:0000256" key="4">
    <source>
        <dbReference type="ARBA" id="ARBA00022787"/>
    </source>
</evidence>
<evidence type="ECO:0000259" key="14">
    <source>
        <dbReference type="SMART" id="SM00563"/>
    </source>
</evidence>
<dbReference type="FunCoup" id="E1ZDY1">
    <property type="interactions" value="930"/>
</dbReference>
<evidence type="ECO:0000256" key="8">
    <source>
        <dbReference type="ARBA" id="ARBA00023136"/>
    </source>
</evidence>
<dbReference type="eggNOG" id="KOG2847">
    <property type="taxonomic scope" value="Eukaryota"/>
</dbReference>
<dbReference type="GO" id="GO:0005743">
    <property type="term" value="C:mitochondrial inner membrane"/>
    <property type="evidence" value="ECO:0007669"/>
    <property type="project" value="UniProtKB-SubCell"/>
</dbReference>
<evidence type="ECO:0000256" key="7">
    <source>
        <dbReference type="ARBA" id="ARBA00023128"/>
    </source>
</evidence>
<name>E1ZDY1_CHLVA</name>
<comment type="catalytic activity">
    <reaction evidence="11">
        <text>1'-[1,2-diacyl-sn-glycero-3-phospho],3'-[1-acyl-sn-glycero-3-phospho]-glycerol + a 1,2-diacyl-sn-glycero-3-phosphocholine = a cardiolipin + a 1-acyl-sn-glycero-3-phosphocholine</text>
        <dbReference type="Rhea" id="RHEA:33731"/>
        <dbReference type="ChEBI" id="CHEBI:57643"/>
        <dbReference type="ChEBI" id="CHEBI:58168"/>
        <dbReference type="ChEBI" id="CHEBI:62237"/>
        <dbReference type="ChEBI" id="CHEBI:64743"/>
    </reaction>
    <physiologicalReaction direction="left-to-right" evidence="11">
        <dbReference type="Rhea" id="RHEA:33732"/>
    </physiologicalReaction>
    <physiologicalReaction direction="right-to-left" evidence="11">
        <dbReference type="Rhea" id="RHEA:33733"/>
    </physiologicalReaction>
</comment>
<gene>
    <name evidence="15" type="ORF">CHLNCDRAFT_35242</name>
</gene>
<dbReference type="GO" id="GO:0006644">
    <property type="term" value="P:phospholipid metabolic process"/>
    <property type="evidence" value="ECO:0007669"/>
    <property type="project" value="InterPro"/>
</dbReference>
<evidence type="ECO:0000256" key="9">
    <source>
        <dbReference type="ARBA" id="ARBA00023315"/>
    </source>
</evidence>
<evidence type="ECO:0000256" key="10">
    <source>
        <dbReference type="ARBA" id="ARBA00024323"/>
    </source>
</evidence>
<feature type="domain" description="Phospholipid/glycerol acyltransferase" evidence="14">
    <location>
        <begin position="67"/>
        <end position="231"/>
    </location>
</feature>
<keyword evidence="7" id="KW-0496">Mitochondrion</keyword>
<dbReference type="Pfam" id="PF01553">
    <property type="entry name" value="Acyltransferase"/>
    <property type="match status" value="1"/>
</dbReference>
<reference evidence="15 16" key="1">
    <citation type="journal article" date="2010" name="Plant Cell">
        <title>The Chlorella variabilis NC64A genome reveals adaptation to photosymbiosis, coevolution with viruses, and cryptic sex.</title>
        <authorList>
            <person name="Blanc G."/>
            <person name="Duncan G."/>
            <person name="Agarkova I."/>
            <person name="Borodovsky M."/>
            <person name="Gurnon J."/>
            <person name="Kuo A."/>
            <person name="Lindquist E."/>
            <person name="Lucas S."/>
            <person name="Pangilinan J."/>
            <person name="Polle J."/>
            <person name="Salamov A."/>
            <person name="Terry A."/>
            <person name="Yamada T."/>
            <person name="Dunigan D.D."/>
            <person name="Grigoriev I.V."/>
            <person name="Claverie J.M."/>
            <person name="Van Etten J.L."/>
        </authorList>
    </citation>
    <scope>NUCLEOTIDE SEQUENCE [LARGE SCALE GENOMIC DNA]</scope>
    <source>
        <strain evidence="15 16">NC64A</strain>
    </source>
</reference>
<evidence type="ECO:0000313" key="16">
    <source>
        <dbReference type="Proteomes" id="UP000008141"/>
    </source>
</evidence>
<keyword evidence="5" id="KW-0999">Mitochondrion inner membrane</keyword>
<dbReference type="InterPro" id="IPR000872">
    <property type="entry name" value="Tafazzin"/>
</dbReference>
<dbReference type="OMA" id="WHTLFFS"/>
<dbReference type="PANTHER" id="PTHR12497">
    <property type="entry name" value="TAZ PROTEIN TAFAZZIN"/>
    <property type="match status" value="1"/>
</dbReference>
<dbReference type="PRINTS" id="PR00979">
    <property type="entry name" value="TAFAZZIN"/>
</dbReference>
<dbReference type="SUPFAM" id="SSF69593">
    <property type="entry name" value="Glycerol-3-phosphate (1)-acyltransferase"/>
    <property type="match status" value="1"/>
</dbReference>
<keyword evidence="6" id="KW-0443">Lipid metabolism</keyword>
<evidence type="ECO:0000256" key="12">
    <source>
        <dbReference type="RuleBase" id="RU365062"/>
    </source>
</evidence>
<evidence type="ECO:0000256" key="2">
    <source>
        <dbReference type="ARBA" id="ARBA00010524"/>
    </source>
</evidence>
<dbReference type="GO" id="GO:0005741">
    <property type="term" value="C:mitochondrial outer membrane"/>
    <property type="evidence" value="ECO:0007669"/>
    <property type="project" value="UniProtKB-SubCell"/>
</dbReference>
<evidence type="ECO:0000256" key="3">
    <source>
        <dbReference type="ARBA" id="ARBA00022679"/>
    </source>
</evidence>
<keyword evidence="16" id="KW-1185">Reference proteome</keyword>
<keyword evidence="8" id="KW-0472">Membrane</keyword>
<comment type="similarity">
    <text evidence="2 12">Belongs to the taffazin family.</text>
</comment>
<comment type="subcellular location">
    <subcellularLocation>
        <location evidence="1">Mitochondrion inner membrane</location>
        <topology evidence="1">Peripheral membrane protein</topology>
        <orientation evidence="1">Intermembrane side</orientation>
    </subcellularLocation>
    <subcellularLocation>
        <location evidence="10">Mitochondrion outer membrane</location>
        <topology evidence="10">Peripheral membrane protein</topology>
        <orientation evidence="10">Intermembrane side</orientation>
    </subcellularLocation>
</comment>
<keyword evidence="4" id="KW-1000">Mitochondrion outer membrane</keyword>
<dbReference type="KEGG" id="cvr:CHLNCDRAFT_35242"/>
<feature type="region of interest" description="Disordered" evidence="13">
    <location>
        <begin position="133"/>
        <end position="166"/>
    </location>
</feature>
<evidence type="ECO:0000256" key="13">
    <source>
        <dbReference type="SAM" id="MobiDB-lite"/>
    </source>
</evidence>
<dbReference type="SMART" id="SM00563">
    <property type="entry name" value="PlsC"/>
    <property type="match status" value="1"/>
</dbReference>
<accession>E1ZDY1</accession>
<dbReference type="CDD" id="cd07989">
    <property type="entry name" value="LPLAT_AGPAT-like"/>
    <property type="match status" value="1"/>
</dbReference>
<evidence type="ECO:0000256" key="5">
    <source>
        <dbReference type="ARBA" id="ARBA00022792"/>
    </source>
</evidence>
<keyword evidence="3" id="KW-0808">Transferase</keyword>
<dbReference type="EMBL" id="GL433843">
    <property type="protein sequence ID" value="EFN55773.1"/>
    <property type="molecule type" value="Genomic_DNA"/>
</dbReference>
<dbReference type="STRING" id="554065.E1ZDY1"/>
<dbReference type="InParanoid" id="E1ZDY1"/>
<dbReference type="InterPro" id="IPR002123">
    <property type="entry name" value="Plipid/glycerol_acylTrfase"/>
</dbReference>
<dbReference type="RefSeq" id="XP_005847875.1">
    <property type="nucleotide sequence ID" value="XM_005847813.1"/>
</dbReference>
<dbReference type="GeneID" id="17355289"/>
<dbReference type="GO" id="GO:0008374">
    <property type="term" value="F:O-acyltransferase activity"/>
    <property type="evidence" value="ECO:0007669"/>
    <property type="project" value="TreeGrafter"/>
</dbReference>
<dbReference type="OrthoDB" id="193467at2759"/>
<feature type="compositionally biased region" description="Gly residues" evidence="13">
    <location>
        <begin position="134"/>
        <end position="145"/>
    </location>
</feature>
<sequence length="306" mass="33187">MDGLVDVEDAFSQQALSAPWGELGRSATLGLVSLFSKLVVTVLNSFSVDGLDAFHRHVMSRQPGVGLITVCNHTSTADDPMLFCSMLPASFFFREHRHHLNRWSLCAQEICYKNALLGQFFQSGKTLPIQARGPGRGGELAGGRQAGCRAASHPTAHGPGLQRGGGTDQPIMRTVAAEVARGCWVHIFPEGKVNYTGRVGPLRWGVGKLVCDARARSDRDPVVLPFYHSGMGGVMPKHKRVPRAGNEVRVVVGQPVDLSDLTCRWAGAATRGMQRGCPCMASRCLAQGWWSRCGGEPSRCRQRDLP</sequence>
<organism evidence="16">
    <name type="scientific">Chlorella variabilis</name>
    <name type="common">Green alga</name>
    <dbReference type="NCBI Taxonomy" id="554065"/>
    <lineage>
        <taxon>Eukaryota</taxon>
        <taxon>Viridiplantae</taxon>
        <taxon>Chlorophyta</taxon>
        <taxon>core chlorophytes</taxon>
        <taxon>Trebouxiophyceae</taxon>
        <taxon>Chlorellales</taxon>
        <taxon>Chlorellaceae</taxon>
        <taxon>Chlorella clade</taxon>
        <taxon>Chlorella</taxon>
    </lineage>
</organism>